<gene>
    <name evidence="1" type="ORF">HDF09_001919</name>
</gene>
<comment type="caution">
    <text evidence="1">The sequence shown here is derived from an EMBL/GenBank/DDBJ whole genome shotgun (WGS) entry which is preliminary data.</text>
</comment>
<name>A0A7W8IJ21_9BACT</name>
<organism evidence="1 2">
    <name type="scientific">Tunturiibacter empetritectus</name>
    <dbReference type="NCBI Taxonomy" id="3069691"/>
    <lineage>
        <taxon>Bacteria</taxon>
        <taxon>Pseudomonadati</taxon>
        <taxon>Acidobacteriota</taxon>
        <taxon>Terriglobia</taxon>
        <taxon>Terriglobales</taxon>
        <taxon>Acidobacteriaceae</taxon>
        <taxon>Tunturiibacter</taxon>
    </lineage>
</organism>
<dbReference type="AlphaFoldDB" id="A0A7W8IJ21"/>
<keyword evidence="2" id="KW-1185">Reference proteome</keyword>
<dbReference type="Proteomes" id="UP000568106">
    <property type="component" value="Unassembled WGS sequence"/>
</dbReference>
<proteinExistence type="predicted"/>
<sequence length="151" mass="17099">MIKPDNLPPDMTIGATQNGNEYGWQLDCFPGALAKAEAFGFACLGGQFQLRLSTGTCEMYWLSVDSKERKPNEPWPAFCRRSCSEILSGFTKLIAETDFRKMASEWPSVQDAMAQGLDPHKVLVFVAYFVNEMEYAKLNQKFEPLRQEKIS</sequence>
<protein>
    <submittedName>
        <fullName evidence="1">Uncharacterized protein</fullName>
    </submittedName>
</protein>
<reference evidence="1" key="1">
    <citation type="submission" date="2020-08" db="EMBL/GenBank/DDBJ databases">
        <title>Genomic Encyclopedia of Type Strains, Phase IV (KMG-V): Genome sequencing to study the core and pangenomes of soil and plant-associated prokaryotes.</title>
        <authorList>
            <person name="Whitman W."/>
        </authorList>
    </citation>
    <scope>NUCLEOTIDE SEQUENCE [LARGE SCALE GENOMIC DNA]</scope>
    <source>
        <strain evidence="1">M8UP27</strain>
    </source>
</reference>
<dbReference type="EMBL" id="JACHDY010000002">
    <property type="protein sequence ID" value="MBB5317250.1"/>
    <property type="molecule type" value="Genomic_DNA"/>
</dbReference>
<accession>A0A7W8IJ21</accession>
<evidence type="ECO:0000313" key="1">
    <source>
        <dbReference type="EMBL" id="MBB5317250.1"/>
    </source>
</evidence>
<evidence type="ECO:0000313" key="2">
    <source>
        <dbReference type="Proteomes" id="UP000568106"/>
    </source>
</evidence>